<proteinExistence type="predicted"/>
<dbReference type="STRING" id="1855912.LuPra_00364"/>
<evidence type="ECO:0000256" key="1">
    <source>
        <dbReference type="SAM" id="Phobius"/>
    </source>
</evidence>
<dbReference type="RefSeq" id="WP_110169178.1">
    <property type="nucleotide sequence ID" value="NZ_CP015136.1"/>
</dbReference>
<feature type="domain" description="FHA" evidence="2">
    <location>
        <begin position="23"/>
        <end position="72"/>
    </location>
</feature>
<reference evidence="4" key="2">
    <citation type="submission" date="2016-04" db="EMBL/GenBank/DDBJ databases">
        <title>First Complete Genome Sequence of a Subdivision 6 Acidobacterium.</title>
        <authorList>
            <person name="Huang S."/>
            <person name="Vieira S."/>
            <person name="Bunk B."/>
            <person name="Riedel T."/>
            <person name="Sproeer C."/>
            <person name="Overmann J."/>
        </authorList>
    </citation>
    <scope>NUCLEOTIDE SEQUENCE [LARGE SCALE GENOMIC DNA]</scope>
    <source>
        <strain evidence="4">DSM 100886 HEG_-6_39</strain>
    </source>
</reference>
<dbReference type="OrthoDB" id="277679at2"/>
<dbReference type="InterPro" id="IPR050923">
    <property type="entry name" value="Cell_Proc_Reg/RNA_Proc"/>
</dbReference>
<reference evidence="3 4" key="1">
    <citation type="journal article" date="2016" name="Genome Announc.">
        <title>First Complete Genome Sequence of a Subdivision 6 Acidobacterium Strain.</title>
        <authorList>
            <person name="Huang S."/>
            <person name="Vieira S."/>
            <person name="Bunk B."/>
            <person name="Riedel T."/>
            <person name="Sproer C."/>
            <person name="Overmann J."/>
        </authorList>
    </citation>
    <scope>NUCLEOTIDE SEQUENCE [LARGE SCALE GENOMIC DNA]</scope>
    <source>
        <strain evidence="4">DSM 100886 HEG_-6_39</strain>
    </source>
</reference>
<organism evidence="3 4">
    <name type="scientific">Luteitalea pratensis</name>
    <dbReference type="NCBI Taxonomy" id="1855912"/>
    <lineage>
        <taxon>Bacteria</taxon>
        <taxon>Pseudomonadati</taxon>
        <taxon>Acidobacteriota</taxon>
        <taxon>Vicinamibacteria</taxon>
        <taxon>Vicinamibacterales</taxon>
        <taxon>Vicinamibacteraceae</taxon>
        <taxon>Luteitalea</taxon>
    </lineage>
</organism>
<feature type="transmembrane region" description="Helical" evidence="1">
    <location>
        <begin position="281"/>
        <end position="302"/>
    </location>
</feature>
<dbReference type="AlphaFoldDB" id="A0A143PF90"/>
<accession>A0A143PF90</accession>
<dbReference type="InterPro" id="IPR008984">
    <property type="entry name" value="SMAD_FHA_dom_sf"/>
</dbReference>
<dbReference type="PANTHER" id="PTHR23308">
    <property type="entry name" value="NUCLEAR INHIBITOR OF PROTEIN PHOSPHATASE-1"/>
    <property type="match status" value="1"/>
</dbReference>
<dbReference type="SUPFAM" id="SSF49879">
    <property type="entry name" value="SMAD/FHA domain"/>
    <property type="match status" value="1"/>
</dbReference>
<evidence type="ECO:0000313" key="4">
    <source>
        <dbReference type="Proteomes" id="UP000076079"/>
    </source>
</evidence>
<dbReference type="InterPro" id="IPR000253">
    <property type="entry name" value="FHA_dom"/>
</dbReference>
<dbReference type="CDD" id="cd00060">
    <property type="entry name" value="FHA"/>
    <property type="match status" value="1"/>
</dbReference>
<keyword evidence="1" id="KW-0812">Transmembrane</keyword>
<protein>
    <submittedName>
        <fullName evidence="3">Glycogen accumulation regulator GarA</fullName>
    </submittedName>
</protein>
<keyword evidence="1" id="KW-0472">Membrane</keyword>
<sequence>MRTRRLIVVTPEGDRELLFIGRLTIGRAPECDISLADTKISRRHAEFDASGPMPRVTDLGSRNGILVNGRKVGAADLVPGDVVTVGDASIRFEERAAEISEPEAEAPPVDDRTLVLSPLMPPVPPPVPLPLPVPLPVPPAITAPPLPPPEPIGGMPDLDLVVSTDPEKTGALPPRVKPAPVAREVLPTDASAERTTLLPPPQRAAAEAKRLADASPAVSMAVPEAVPPVVPASRPPTVPPAPPHEPPVAAVPAVAPAAAASVAGTATGVALKGPRFSWGGLVTLAAVLLGGLAVLMGALPLMSASSSTLDALSQRQARTLAGWLAAGVDPQGSTVVDPGVMEGVLAQPGVARAMVLERATGRAIAPVSLNGRAYSALPGLGETWRDLSSARVSRVDAFADAYVPAGRGAYIAWVRYERPSSDDTGLAIMVALVVTLVFAMLIALLIKRHTKAMLQHFTRQVELVVSGASPTVMQGTLMPGLERLPGVVTNLLEQRRAGGAMQAGARVPGLIDTDEPALPPVAASPIDPDPPWLEVTPSLMVAASSAHGPEVGATGWSNARGRHLLDVLDNGPVRNAVVQGLGALSMQSGAEATVPLPDGAPVAIRRESSGHVRVTLGAR</sequence>
<dbReference type="Gene3D" id="2.60.200.20">
    <property type="match status" value="1"/>
</dbReference>
<evidence type="ECO:0000259" key="2">
    <source>
        <dbReference type="PROSITE" id="PS50006"/>
    </source>
</evidence>
<gene>
    <name evidence="3" type="primary">garA_2</name>
    <name evidence="3" type="ORF">LuPra_00364</name>
</gene>
<dbReference type="EMBL" id="CP015136">
    <property type="protein sequence ID" value="AMY07197.1"/>
    <property type="molecule type" value="Genomic_DNA"/>
</dbReference>
<evidence type="ECO:0000313" key="3">
    <source>
        <dbReference type="EMBL" id="AMY07197.1"/>
    </source>
</evidence>
<dbReference type="KEGG" id="abac:LuPra_00364"/>
<dbReference type="Pfam" id="PF00498">
    <property type="entry name" value="FHA"/>
    <property type="match status" value="1"/>
</dbReference>
<keyword evidence="4" id="KW-1185">Reference proteome</keyword>
<keyword evidence="1" id="KW-1133">Transmembrane helix</keyword>
<dbReference type="Proteomes" id="UP000076079">
    <property type="component" value="Chromosome"/>
</dbReference>
<dbReference type="PRINTS" id="PR01217">
    <property type="entry name" value="PRICHEXTENSN"/>
</dbReference>
<name>A0A143PF90_LUTPR</name>
<feature type="transmembrane region" description="Helical" evidence="1">
    <location>
        <begin position="426"/>
        <end position="446"/>
    </location>
</feature>
<dbReference type="SMART" id="SM00240">
    <property type="entry name" value="FHA"/>
    <property type="match status" value="1"/>
</dbReference>
<dbReference type="PROSITE" id="PS50006">
    <property type="entry name" value="FHA_DOMAIN"/>
    <property type="match status" value="1"/>
</dbReference>